<dbReference type="EMBL" id="JBBWUH010000004">
    <property type="protein sequence ID" value="KAK8170149.1"/>
    <property type="molecule type" value="Genomic_DNA"/>
</dbReference>
<dbReference type="Proteomes" id="UP001456524">
    <property type="component" value="Unassembled WGS sequence"/>
</dbReference>
<reference evidence="2 3" key="1">
    <citation type="journal article" date="2022" name="G3 (Bethesda)">
        <title>Enemy or ally: a genomic approach to elucidate the lifestyle of Phyllosticta citrichinaensis.</title>
        <authorList>
            <person name="Buijs V.A."/>
            <person name="Groenewald J.Z."/>
            <person name="Haridas S."/>
            <person name="LaButti K.M."/>
            <person name="Lipzen A."/>
            <person name="Martin F.M."/>
            <person name="Barry K."/>
            <person name="Grigoriev I.V."/>
            <person name="Crous P.W."/>
            <person name="Seidl M.F."/>
        </authorList>
    </citation>
    <scope>NUCLEOTIDE SEQUENCE [LARGE SCALE GENOMIC DNA]</scope>
    <source>
        <strain evidence="2 3">CBS 129764</strain>
    </source>
</reference>
<evidence type="ECO:0000256" key="1">
    <source>
        <dbReference type="SAM" id="MobiDB-lite"/>
    </source>
</evidence>
<comment type="caution">
    <text evidence="2">The sequence shown here is derived from an EMBL/GenBank/DDBJ whole genome shotgun (WGS) entry which is preliminary data.</text>
</comment>
<sequence length="174" mass="19204">MPKGTTDAPPPPAACLSPHLNGIKVAYRCATSHSSRPQRTRSKETRTDTTPTRRVSVLFIFLVGVACRRCAIFPTCALLTCLWSAHCLYSRRVAAVLFPPDRQVVLSSPPLCPHPSPLRHTVSTIPRSEDAITGQSGKGGRDFLSARYTSKRQPMHKPYVGAETPCYQALWFGW</sequence>
<organism evidence="2 3">
    <name type="scientific">Phyllosticta citrichinensis</name>
    <dbReference type="NCBI Taxonomy" id="1130410"/>
    <lineage>
        <taxon>Eukaryota</taxon>
        <taxon>Fungi</taxon>
        <taxon>Dikarya</taxon>
        <taxon>Ascomycota</taxon>
        <taxon>Pezizomycotina</taxon>
        <taxon>Dothideomycetes</taxon>
        <taxon>Dothideomycetes incertae sedis</taxon>
        <taxon>Botryosphaeriales</taxon>
        <taxon>Phyllostictaceae</taxon>
        <taxon>Phyllosticta</taxon>
    </lineage>
</organism>
<name>A0ABR1XXJ5_9PEZI</name>
<accession>A0ABR1XXJ5</accession>
<keyword evidence="3" id="KW-1185">Reference proteome</keyword>
<feature type="region of interest" description="Disordered" evidence="1">
    <location>
        <begin position="30"/>
        <end position="49"/>
    </location>
</feature>
<proteinExistence type="predicted"/>
<evidence type="ECO:0000313" key="3">
    <source>
        <dbReference type="Proteomes" id="UP001456524"/>
    </source>
</evidence>
<protein>
    <submittedName>
        <fullName evidence="2">Uncharacterized protein</fullName>
    </submittedName>
</protein>
<gene>
    <name evidence="2" type="ORF">IWX90DRAFT_199504</name>
</gene>
<evidence type="ECO:0000313" key="2">
    <source>
        <dbReference type="EMBL" id="KAK8170149.1"/>
    </source>
</evidence>